<keyword evidence="1 5" id="KW-0540">Nuclease</keyword>
<organism evidence="7 8">
    <name type="scientific">Cladophialophora chaetospira</name>
    <dbReference type="NCBI Taxonomy" id="386627"/>
    <lineage>
        <taxon>Eukaryota</taxon>
        <taxon>Fungi</taxon>
        <taxon>Dikarya</taxon>
        <taxon>Ascomycota</taxon>
        <taxon>Pezizomycotina</taxon>
        <taxon>Eurotiomycetes</taxon>
        <taxon>Chaetothyriomycetidae</taxon>
        <taxon>Chaetothyriales</taxon>
        <taxon>Herpotrichiellaceae</taxon>
        <taxon>Cladophialophora</taxon>
    </lineage>
</organism>
<dbReference type="EMBL" id="JAPDRK010000002">
    <property type="protein sequence ID" value="KAJ9615679.1"/>
    <property type="molecule type" value="Genomic_DNA"/>
</dbReference>
<dbReference type="Proteomes" id="UP001172673">
    <property type="component" value="Unassembled WGS sequence"/>
</dbReference>
<accession>A0AA38XLH7</accession>
<feature type="compositionally biased region" description="Polar residues" evidence="6">
    <location>
        <begin position="21"/>
        <end position="31"/>
    </location>
</feature>
<dbReference type="GO" id="GO:0005634">
    <property type="term" value="C:nucleus"/>
    <property type="evidence" value="ECO:0007669"/>
    <property type="project" value="UniProtKB-SubCell"/>
</dbReference>
<dbReference type="Gene3D" id="3.90.1140.10">
    <property type="entry name" value="Cyclic phosphodiesterase"/>
    <property type="match status" value="1"/>
</dbReference>
<feature type="active site" description="Proton donor/acceptor" evidence="5">
    <location>
        <position position="261"/>
    </location>
</feature>
<name>A0AA38XLH7_9EURO</name>
<protein>
    <recommendedName>
        <fullName evidence="5">U6 snRNA phosphodiesterase</fullName>
        <ecNumber evidence="5">3.1.4.-</ecNumber>
    </recommendedName>
</protein>
<sequence length="313" mass="34986">MALVDYLESSDSSEDEKLVTKNHNGQHTIQGSRKRKAEHNEEKEVHSAKAKPPPPLPASFHSLYATNVRTSTADDPSLHLGRTRQVPHTVGNWPTHVYLEWYPSQPELALLDSAIQKASQTTEPAGASIKIHDFLRSDLGAQLPLHVSLSAPLVLKTEQKELFENKINARLAHSHLKPFTVYVTKLDWAANHDKTRFFLVLKLSTPKDNELNELLAICNATADYFDLPRLYDDAEDHSPGIQSHLQSKTAHEVPDQSHAFHISIAWTLEGPDNRGRTKLLDLADDQLTGLKVSFSLLKLKIGNNVIDLPLAQH</sequence>
<dbReference type="PANTHER" id="PTHR13522:SF3">
    <property type="entry name" value="U6 SNRNA PHOSPHODIESTERASE 1"/>
    <property type="match status" value="1"/>
</dbReference>
<comment type="subcellular location">
    <subcellularLocation>
        <location evidence="5">Nucleus</location>
    </subcellularLocation>
</comment>
<dbReference type="Pfam" id="PF09749">
    <property type="entry name" value="HVSL"/>
    <property type="match status" value="1"/>
</dbReference>
<keyword evidence="7" id="KW-0269">Exonuclease</keyword>
<dbReference type="AlphaFoldDB" id="A0AA38XLH7"/>
<keyword evidence="4 5" id="KW-0539">Nucleus</keyword>
<comment type="function">
    <text evidence="5">Phosphodiesterase responsible for the U6 snRNA 3' end processing. Acts as an exoribonuclease (RNase) responsible for trimming the poly(U) tract of the last nucleotides in the pre-U6 snRNA molecule, leading to the formation of mature U6 snRNA.</text>
</comment>
<keyword evidence="8" id="KW-1185">Reference proteome</keyword>
<evidence type="ECO:0000256" key="5">
    <source>
        <dbReference type="HAMAP-Rule" id="MF_03040"/>
    </source>
</evidence>
<evidence type="ECO:0000313" key="8">
    <source>
        <dbReference type="Proteomes" id="UP001172673"/>
    </source>
</evidence>
<proteinExistence type="inferred from homology"/>
<dbReference type="GO" id="GO:0016829">
    <property type="term" value="F:lyase activity"/>
    <property type="evidence" value="ECO:0007669"/>
    <property type="project" value="UniProtKB-KW"/>
</dbReference>
<feature type="active site" description="Proton donor/acceptor" evidence="5">
    <location>
        <position position="146"/>
    </location>
</feature>
<evidence type="ECO:0000256" key="2">
    <source>
        <dbReference type="ARBA" id="ARBA00022801"/>
    </source>
</evidence>
<keyword evidence="2 5" id="KW-0378">Hydrolase</keyword>
<evidence type="ECO:0000256" key="1">
    <source>
        <dbReference type="ARBA" id="ARBA00022722"/>
    </source>
</evidence>
<evidence type="ECO:0000256" key="3">
    <source>
        <dbReference type="ARBA" id="ARBA00023239"/>
    </source>
</evidence>
<evidence type="ECO:0000256" key="4">
    <source>
        <dbReference type="ARBA" id="ARBA00023242"/>
    </source>
</evidence>
<dbReference type="GO" id="GO:1990838">
    <property type="term" value="F:poly(U)-specific exoribonuclease activity, producing 3' uridine cyclic phosphate ends"/>
    <property type="evidence" value="ECO:0007669"/>
    <property type="project" value="UniProtKB-UniRule"/>
</dbReference>
<feature type="region of interest" description="Disordered" evidence="6">
    <location>
        <begin position="1"/>
        <end position="56"/>
    </location>
</feature>
<feature type="compositionally biased region" description="Basic and acidic residues" evidence="6">
    <location>
        <begin position="38"/>
        <end position="47"/>
    </location>
</feature>
<dbReference type="GO" id="GO:0034477">
    <property type="term" value="P:U6 snRNA 3'-end processing"/>
    <property type="evidence" value="ECO:0007669"/>
    <property type="project" value="UniProtKB-UniRule"/>
</dbReference>
<gene>
    <name evidence="5 7" type="primary">USB1</name>
    <name evidence="7" type="ORF">H2200_001755</name>
</gene>
<dbReference type="PANTHER" id="PTHR13522">
    <property type="entry name" value="U6 SNRNA PHOSPHODIESTERASE 1"/>
    <property type="match status" value="1"/>
</dbReference>
<dbReference type="InterPro" id="IPR027521">
    <property type="entry name" value="Usb1"/>
</dbReference>
<comment type="similarity">
    <text evidence="5">Belongs to the 2H phosphoesterase superfamily. USB1 family.</text>
</comment>
<keyword evidence="3" id="KW-0456">Lyase</keyword>
<dbReference type="HAMAP" id="MF_03040">
    <property type="entry name" value="USB1"/>
    <property type="match status" value="1"/>
</dbReference>
<comment type="caution">
    <text evidence="7">The sequence shown here is derived from an EMBL/GenBank/DDBJ whole genome shotgun (WGS) entry which is preliminary data.</text>
</comment>
<evidence type="ECO:0000313" key="7">
    <source>
        <dbReference type="EMBL" id="KAJ9615679.1"/>
    </source>
</evidence>
<evidence type="ECO:0000256" key="6">
    <source>
        <dbReference type="SAM" id="MobiDB-lite"/>
    </source>
</evidence>
<reference evidence="7" key="1">
    <citation type="submission" date="2022-10" db="EMBL/GenBank/DDBJ databases">
        <title>Culturing micro-colonial fungi from biological soil crusts in the Mojave desert and describing Neophaeococcomyces mojavensis, and introducing the new genera and species Taxawa tesnikishii.</title>
        <authorList>
            <person name="Kurbessoian T."/>
            <person name="Stajich J.E."/>
        </authorList>
    </citation>
    <scope>NUCLEOTIDE SEQUENCE</scope>
    <source>
        <strain evidence="7">TK_41</strain>
    </source>
</reference>
<dbReference type="EC" id="3.1.4.-" evidence="5"/>